<evidence type="ECO:0000256" key="9">
    <source>
        <dbReference type="SAM" id="MobiDB-lite"/>
    </source>
</evidence>
<feature type="region of interest" description="Disordered" evidence="9">
    <location>
        <begin position="1490"/>
        <end position="1649"/>
    </location>
</feature>
<dbReference type="GO" id="GO:0000702">
    <property type="term" value="F:oxidized base lesion DNA N-glycosylase activity"/>
    <property type="evidence" value="ECO:0007669"/>
    <property type="project" value="UniProtKB-ARBA"/>
</dbReference>
<dbReference type="InterPro" id="IPR003265">
    <property type="entry name" value="HhH-GPD_domain"/>
</dbReference>
<dbReference type="GO" id="GO:0006285">
    <property type="term" value="P:base-excision repair, AP site formation"/>
    <property type="evidence" value="ECO:0007669"/>
    <property type="project" value="UniProtKB-ARBA"/>
</dbReference>
<evidence type="ECO:0000256" key="4">
    <source>
        <dbReference type="ARBA" id="ARBA00022692"/>
    </source>
</evidence>
<feature type="compositionally biased region" description="Polar residues" evidence="9">
    <location>
        <begin position="1519"/>
        <end position="1529"/>
    </location>
</feature>
<dbReference type="GeneID" id="41976149"/>
<dbReference type="PROSITE" id="PS00211">
    <property type="entry name" value="ABC_TRANSPORTER_1"/>
    <property type="match status" value="1"/>
</dbReference>
<feature type="transmembrane region" description="Helical" evidence="10">
    <location>
        <begin position="1187"/>
        <end position="1209"/>
    </location>
</feature>
<keyword evidence="6" id="KW-0067">ATP-binding</keyword>
<feature type="transmembrane region" description="Helical" evidence="10">
    <location>
        <begin position="477"/>
        <end position="498"/>
    </location>
</feature>
<feature type="domain" description="ABC transporter" evidence="11">
    <location>
        <begin position="119"/>
        <end position="368"/>
    </location>
</feature>
<dbReference type="InterPro" id="IPR010929">
    <property type="entry name" value="PDR_CDR_ABC"/>
</dbReference>
<dbReference type="Gene3D" id="3.40.50.300">
    <property type="entry name" value="P-loop containing nucleotide triphosphate hydrolases"/>
    <property type="match status" value="2"/>
</dbReference>
<keyword evidence="4 10" id="KW-0812">Transmembrane</keyword>
<name>A0A507AS46_9PEZI</name>
<feature type="transmembrane region" description="Helical" evidence="10">
    <location>
        <begin position="1273"/>
        <end position="1294"/>
    </location>
</feature>
<dbReference type="FunFam" id="3.40.50.300:FF:000054">
    <property type="entry name" value="ABC multidrug transporter atrF"/>
    <property type="match status" value="1"/>
</dbReference>
<dbReference type="InParanoid" id="A0A507AS46"/>
<reference evidence="12 13" key="1">
    <citation type="submission" date="2019-06" db="EMBL/GenBank/DDBJ databases">
        <title>Draft genome sequence of the filamentous fungus Phialemoniopsis curvata isolated from diesel fuel.</title>
        <authorList>
            <person name="Varaljay V.A."/>
            <person name="Lyon W.J."/>
            <person name="Crouch A.L."/>
            <person name="Drake C.E."/>
            <person name="Hollomon J.M."/>
            <person name="Nadeau L.J."/>
            <person name="Nunn H.S."/>
            <person name="Stevenson B.S."/>
            <person name="Bojanowski C.L."/>
            <person name="Crookes-Goodson W.J."/>
        </authorList>
    </citation>
    <scope>NUCLEOTIDE SEQUENCE [LARGE SCALE GENOMIC DNA]</scope>
    <source>
        <strain evidence="12 13">D216</strain>
    </source>
</reference>
<dbReference type="Pfam" id="PF01061">
    <property type="entry name" value="ABC2_membrane"/>
    <property type="match status" value="2"/>
</dbReference>
<protein>
    <recommendedName>
        <fullName evidence="11">ABC transporter domain-containing protein</fullName>
    </recommendedName>
</protein>
<feature type="transmembrane region" description="Helical" evidence="10">
    <location>
        <begin position="1230"/>
        <end position="1253"/>
    </location>
</feature>
<evidence type="ECO:0000313" key="13">
    <source>
        <dbReference type="Proteomes" id="UP000319257"/>
    </source>
</evidence>
<dbReference type="GO" id="GO:0016020">
    <property type="term" value="C:membrane"/>
    <property type="evidence" value="ECO:0007669"/>
    <property type="project" value="UniProtKB-SubCell"/>
</dbReference>
<dbReference type="OrthoDB" id="245989at2759"/>
<feature type="transmembrane region" description="Helical" evidence="10">
    <location>
        <begin position="1301"/>
        <end position="1322"/>
    </location>
</feature>
<dbReference type="Pfam" id="PF00730">
    <property type="entry name" value="HhH-GPD"/>
    <property type="match status" value="1"/>
</dbReference>
<comment type="caution">
    <text evidence="12">The sequence shown here is derived from an EMBL/GenBank/DDBJ whole genome shotgun (WGS) entry which is preliminary data.</text>
</comment>
<dbReference type="InterPro" id="IPR034003">
    <property type="entry name" value="ABCG_PDR_2"/>
</dbReference>
<keyword evidence="3" id="KW-0813">Transport</keyword>
<feature type="transmembrane region" description="Helical" evidence="10">
    <location>
        <begin position="620"/>
        <end position="643"/>
    </location>
</feature>
<feature type="compositionally biased region" description="Acidic residues" evidence="9">
    <location>
        <begin position="1971"/>
        <end position="1981"/>
    </location>
</feature>
<dbReference type="InterPro" id="IPR023170">
    <property type="entry name" value="HhH_base_excis_C"/>
</dbReference>
<dbReference type="Pfam" id="PF00005">
    <property type="entry name" value="ABC_tran"/>
    <property type="match status" value="2"/>
</dbReference>
<proteinExistence type="inferred from homology"/>
<dbReference type="Proteomes" id="UP000319257">
    <property type="component" value="Unassembled WGS sequence"/>
</dbReference>
<evidence type="ECO:0000256" key="2">
    <source>
        <dbReference type="ARBA" id="ARBA00006012"/>
    </source>
</evidence>
<dbReference type="InterPro" id="IPR027417">
    <property type="entry name" value="P-loop_NTPase"/>
</dbReference>
<accession>A0A507AS46</accession>
<dbReference type="PANTHER" id="PTHR19241">
    <property type="entry name" value="ATP-BINDING CASSETTE TRANSPORTER"/>
    <property type="match status" value="1"/>
</dbReference>
<dbReference type="Pfam" id="PF06422">
    <property type="entry name" value="PDR_CDR"/>
    <property type="match status" value="1"/>
</dbReference>
<evidence type="ECO:0000256" key="3">
    <source>
        <dbReference type="ARBA" id="ARBA00022448"/>
    </source>
</evidence>
<dbReference type="InterPro" id="IPR017871">
    <property type="entry name" value="ABC_transporter-like_CS"/>
</dbReference>
<dbReference type="Gene3D" id="1.10.340.30">
    <property type="entry name" value="Hypothetical protein, domain 2"/>
    <property type="match status" value="1"/>
</dbReference>
<dbReference type="FunCoup" id="A0A507AS46">
    <property type="interactions" value="355"/>
</dbReference>
<dbReference type="SUPFAM" id="SSF52540">
    <property type="entry name" value="P-loop containing nucleoside triphosphate hydrolases"/>
    <property type="match status" value="2"/>
</dbReference>
<feature type="domain" description="ABC transporter" evidence="11">
    <location>
        <begin position="812"/>
        <end position="1055"/>
    </location>
</feature>
<dbReference type="EMBL" id="SKBQ01000059">
    <property type="protein sequence ID" value="TPX10297.1"/>
    <property type="molecule type" value="Genomic_DNA"/>
</dbReference>
<gene>
    <name evidence="12" type="ORF">E0L32_008702</name>
</gene>
<dbReference type="InterPro" id="IPR003439">
    <property type="entry name" value="ABC_transporter-like_ATP-bd"/>
</dbReference>
<keyword evidence="7 10" id="KW-1133">Transmembrane helix</keyword>
<comment type="similarity">
    <text evidence="2">Belongs to the ABC transporter superfamily. ABCG family. PDR (TC 3.A.1.205) subfamily.</text>
</comment>
<evidence type="ECO:0000256" key="10">
    <source>
        <dbReference type="SAM" id="Phobius"/>
    </source>
</evidence>
<dbReference type="Pfam" id="PF14510">
    <property type="entry name" value="ABC_trans_N"/>
    <property type="match status" value="1"/>
</dbReference>
<dbReference type="STRING" id="1093900.A0A507AS46"/>
<evidence type="ECO:0000256" key="5">
    <source>
        <dbReference type="ARBA" id="ARBA00022741"/>
    </source>
</evidence>
<dbReference type="RefSeq" id="XP_030992008.1">
    <property type="nucleotide sequence ID" value="XM_031143586.1"/>
</dbReference>
<dbReference type="GO" id="GO:0140359">
    <property type="term" value="F:ABC-type transporter activity"/>
    <property type="evidence" value="ECO:0007669"/>
    <property type="project" value="InterPro"/>
</dbReference>
<dbReference type="CDD" id="cd03232">
    <property type="entry name" value="ABCG_PDR_domain2"/>
    <property type="match status" value="1"/>
</dbReference>
<dbReference type="SMART" id="SM00382">
    <property type="entry name" value="AAA"/>
    <property type="match status" value="2"/>
</dbReference>
<dbReference type="InterPro" id="IPR011257">
    <property type="entry name" value="DNA_glycosylase"/>
</dbReference>
<dbReference type="GO" id="GO:0005524">
    <property type="term" value="F:ATP binding"/>
    <property type="evidence" value="ECO:0007669"/>
    <property type="project" value="UniProtKB-KW"/>
</dbReference>
<feature type="transmembrane region" description="Helical" evidence="10">
    <location>
        <begin position="513"/>
        <end position="534"/>
    </location>
</feature>
<sequence>MPKMDSQTQGTTTDSSNAPSEMEMHENVGILARTSTALDPELKAINPTPGSCLDPQSPDFDTRAWVKALVKLYEGDPHAVPERYLGVAFRDLDVYGWNDGAQYQPTTASEPLKLLRSLIRPLTGSKRGQRIEILRGFEGVIGEGEMLLVLGPPGSGCSTLLKTLAGQTEGFTRRYTDRLASQGIKPKHIRGSLRGEVLYNAEIDAHLAHLTVGETLSFAARARANRFAPAGCTRAQVSDMMKNAVMAVMGISHTADTRVGNDFIRGVSGGERKRVSIAEAALTGAKLQCWDNSTRGLDSANAIKFCQNLRHQADLLDVATAVAIYQGPQSAYELFHRVTVLYEGRQIYFGPISEAKAYFEDLGFECPDRQTTPDFLTSMTSASERIVRQGYEDKAPRTPDEFAERWRTSDARQKLLAELDAYEKQHPLNTRLGEYRRSRRVEQAPSQRPKSPYIISYHQQVGLTFWRAWRRLLADPWFTIAQLLFNLVMAIMLGTVFLDLKQDTSSFYYRGGVIFFSLLFNAFASMLEVLTVYAERDTVQKQDRYAFYHKSAQAIASYLIDLPYKTLNMFIFNTILYFMTHLRRDAGAFFFFCLGSYLSTLIMSALFRTLACLTRTPAQAMVPSAVLSLGLMIYTGFTIPPAYMLGWSRWMGYINPLSYAFEALMSNEFDGRQFPCANMTPQGPGYDELGLESRICAVVGAQPGSSIVDGGRYLDMSFGFQASHKWRNIGILFAFLTFFFLTYVTAAEFMKPRKSKGEVLVFRRGKMPQGRMEKARDKTDVEAQPGETKVVAAQGTTGNEFVPQIAAGTAVFHWENLCYDVKIKGKERRILDHVDGWVKPGASTALMGVSGAGKTTLLDVLATRVTVGAVSGETMIDGLPTDTSFQHRVGYVQQQDLHLNTMTVREALEFSALLRQSAEIPRQEKLAYVDQVIGMLEMQDYADAVVGVQGEGLNVEQRKRLTIGVELAARPQLLLFLDEPTSGLDSQTSWSIVTLIKKLTNSGQAVLCTIHQPSAMLFTQFDRLLLLAPGGKTVYFGDMGENSTKLISYLETQGAPKCPADANPAEWMLQVIAPTHTDDEKKIDWHEQWRNSSEYSEVKKELSCLRSLAVTQPASLNHPAEQDASQHREFVASFWVQLWEVLLRTSKHFWRSPTYIWSKALLIIISCLYLGFSFSAKNSIQGLQNQLYAMFMLLAMFGNINEQIMPMFLPQRDLFEVRERPSKIYKWTTFVLSNILVEAGWNTLTAVVAFFCWYYPVGFVMNTTSDDQQIRGFLVFLFLWMYLLFTSTFSHLVITWIESEAVAGILATLIWMLCIACCGVAVPRVDLPDFWIFMYRLSPATYLISGIMSACLANSEVVCSPNELLHMQPPQNMTCGEFLTPYAKAAHGAVLNPAAADMCTYCPLATTNDFLGRFDILYSNRWRDFGLLWVYIVVNVAGAMALYWIWRVPKGRGTKRVLLTVEGAAAVHDDALLAKTPGLEMAPSRVTRARVAQNSNAASSEKVRLASAGASKKRKRITNTEVNTSNGDLNGSHRGAIKEDSSPPQTPVPKRNRQSATIKSEDVANGDHSLRRSSRSRRSVDQQSNRADEAAATARKSTPRKKVKIEEPDATDFDAKMKTPPSTAKKPKSPRTKANPYGLTPGTTPFPDWPGPTSEMCEEVTRLLSKLHGVYKAPDKIPAPSLDVAGCGEVPSILDALIRTLLSANTTNTNSSRAFQGLVKAFGVVEDGIGKGSVNWNNVRLAPVEDVIEAIKSGGLAKVKSNNIKKILNMVYEENQTRRAAYLEEKKTGSAATNIIGAGDKTQGQKDLEILKTESEILSLDHIHGMAPDEAMQELIKFPGIGVKTSSCVVLFCMQQPSFAVDTHVWRLCKWLKWVPPTATRDQTFSHCEVRVPDHLKYPLHRLLIRHGKTCGRCRAITGEGSEGWADANCPIEHLVERTGKKKGNGGTPTASPAGKKAQGRGTPRRAAAWEPEEEDDETPELSDHPSDDLAD</sequence>
<dbReference type="PROSITE" id="PS50893">
    <property type="entry name" value="ABC_TRANSPORTER_2"/>
    <property type="match status" value="2"/>
</dbReference>
<feature type="region of interest" description="Disordered" evidence="9">
    <location>
        <begin position="1939"/>
        <end position="1992"/>
    </location>
</feature>
<evidence type="ECO:0000259" key="11">
    <source>
        <dbReference type="PROSITE" id="PS50893"/>
    </source>
</evidence>
<keyword evidence="13" id="KW-1185">Reference proteome</keyword>
<dbReference type="InterPro" id="IPR029481">
    <property type="entry name" value="ABC_trans_N"/>
</dbReference>
<keyword evidence="8 10" id="KW-0472">Membrane</keyword>
<dbReference type="InterPro" id="IPR013525">
    <property type="entry name" value="ABC2_TM"/>
</dbReference>
<feature type="transmembrane region" description="Helical" evidence="10">
    <location>
        <begin position="726"/>
        <end position="746"/>
    </location>
</feature>
<evidence type="ECO:0000313" key="12">
    <source>
        <dbReference type="EMBL" id="TPX10297.1"/>
    </source>
</evidence>
<keyword evidence="5" id="KW-0547">Nucleotide-binding</keyword>
<evidence type="ECO:0000256" key="8">
    <source>
        <dbReference type="ARBA" id="ARBA00023136"/>
    </source>
</evidence>
<organism evidence="12 13">
    <name type="scientific">Thyridium curvatum</name>
    <dbReference type="NCBI Taxonomy" id="1093900"/>
    <lineage>
        <taxon>Eukaryota</taxon>
        <taxon>Fungi</taxon>
        <taxon>Dikarya</taxon>
        <taxon>Ascomycota</taxon>
        <taxon>Pezizomycotina</taxon>
        <taxon>Sordariomycetes</taxon>
        <taxon>Sordariomycetidae</taxon>
        <taxon>Thyridiales</taxon>
        <taxon>Thyridiaceae</taxon>
        <taxon>Thyridium</taxon>
    </lineage>
</organism>
<evidence type="ECO:0000256" key="1">
    <source>
        <dbReference type="ARBA" id="ARBA00004141"/>
    </source>
</evidence>
<evidence type="ECO:0000256" key="6">
    <source>
        <dbReference type="ARBA" id="ARBA00022840"/>
    </source>
</evidence>
<dbReference type="InterPro" id="IPR003593">
    <property type="entry name" value="AAA+_ATPase"/>
</dbReference>
<comment type="subcellular location">
    <subcellularLocation>
        <location evidence="1">Membrane</location>
        <topology evidence="1">Multi-pass membrane protein</topology>
    </subcellularLocation>
</comment>
<dbReference type="GO" id="GO:0016887">
    <property type="term" value="F:ATP hydrolysis activity"/>
    <property type="evidence" value="ECO:0007669"/>
    <property type="project" value="InterPro"/>
</dbReference>
<feature type="transmembrane region" description="Helical" evidence="10">
    <location>
        <begin position="555"/>
        <end position="580"/>
    </location>
</feature>
<feature type="compositionally biased region" description="Basic and acidic residues" evidence="9">
    <location>
        <begin position="1982"/>
        <end position="1992"/>
    </location>
</feature>
<dbReference type="CDD" id="cd00056">
    <property type="entry name" value="ENDO3c"/>
    <property type="match status" value="1"/>
</dbReference>
<feature type="compositionally biased region" description="Low complexity" evidence="9">
    <location>
        <begin position="1"/>
        <end position="16"/>
    </location>
</feature>
<evidence type="ECO:0000256" key="7">
    <source>
        <dbReference type="ARBA" id="ARBA00022989"/>
    </source>
</evidence>
<feature type="transmembrane region" description="Helical" evidence="10">
    <location>
        <begin position="586"/>
        <end position="608"/>
    </location>
</feature>
<dbReference type="SMART" id="SM00478">
    <property type="entry name" value="ENDO3c"/>
    <property type="match status" value="1"/>
</dbReference>
<feature type="region of interest" description="Disordered" evidence="9">
    <location>
        <begin position="1"/>
        <end position="22"/>
    </location>
</feature>
<feature type="transmembrane region" description="Helical" evidence="10">
    <location>
        <begin position="1426"/>
        <end position="1446"/>
    </location>
</feature>
<dbReference type="SUPFAM" id="SSF48150">
    <property type="entry name" value="DNA-glycosylase"/>
    <property type="match status" value="1"/>
</dbReference>
<dbReference type="Gene3D" id="1.10.1670.10">
    <property type="entry name" value="Helix-hairpin-Helix base-excision DNA repair enzymes (C-terminal)"/>
    <property type="match status" value="1"/>
</dbReference>
<feature type="transmembrane region" description="Helical" evidence="10">
    <location>
        <begin position="1154"/>
        <end position="1175"/>
    </location>
</feature>